<reference evidence="3" key="1">
    <citation type="journal article" date="2020" name="mSystems">
        <title>Genome- and Community-Level Interaction Insights into Carbon Utilization and Element Cycling Functions of Hydrothermarchaeota in Hydrothermal Sediment.</title>
        <authorList>
            <person name="Zhou Z."/>
            <person name="Liu Y."/>
            <person name="Xu W."/>
            <person name="Pan J."/>
            <person name="Luo Z.H."/>
            <person name="Li M."/>
        </authorList>
    </citation>
    <scope>NUCLEOTIDE SEQUENCE [LARGE SCALE GENOMIC DNA]</scope>
    <source>
        <strain evidence="3">SpSt-648</strain>
    </source>
</reference>
<organism evidence="3">
    <name type="scientific">Staphylothermus marinus</name>
    <dbReference type="NCBI Taxonomy" id="2280"/>
    <lineage>
        <taxon>Archaea</taxon>
        <taxon>Thermoproteota</taxon>
        <taxon>Thermoprotei</taxon>
        <taxon>Desulfurococcales</taxon>
        <taxon>Desulfurococcaceae</taxon>
        <taxon>Staphylothermus</taxon>
    </lineage>
</organism>
<comment type="caution">
    <text evidence="3">The sequence shown here is derived from an EMBL/GenBank/DDBJ whole genome shotgun (WGS) entry which is preliminary data.</text>
</comment>
<feature type="transmembrane region" description="Helical" evidence="2">
    <location>
        <begin position="12"/>
        <end position="33"/>
    </location>
</feature>
<proteinExistence type="predicted"/>
<keyword evidence="2" id="KW-1133">Transmembrane helix</keyword>
<accession>A0A7C4JMP8</accession>
<keyword evidence="2" id="KW-0812">Transmembrane</keyword>
<keyword evidence="1" id="KW-0175">Coiled coil</keyword>
<evidence type="ECO:0000313" key="3">
    <source>
        <dbReference type="EMBL" id="HGQ74397.1"/>
    </source>
</evidence>
<gene>
    <name evidence="3" type="ORF">ENU20_04915</name>
</gene>
<sequence>MSWRLDYHRIAIPALCILLIGFVLVYSLTIHYYNSQIRDRNEKIEGYKRTIESLMMENLSLRNEISRLKEESANLNLTIKWLMDNNTRLLNELNRLNEKLSLMENEKNILMNRVSYLEKIVRLELKTTLFNQTIELREIESYNYRFKLEYPGYTIILIKYLSSESPDIPRIRINVTSVFHEQGEGYVKIYETVFEISGFGFERKVLIPVLPGYLALSIELLSGSVSIHLSITYTY</sequence>
<dbReference type="EMBL" id="DTBP01000043">
    <property type="protein sequence ID" value="HGQ74397.1"/>
    <property type="molecule type" value="Genomic_DNA"/>
</dbReference>
<evidence type="ECO:0000256" key="1">
    <source>
        <dbReference type="SAM" id="Coils"/>
    </source>
</evidence>
<feature type="coiled-coil region" evidence="1">
    <location>
        <begin position="37"/>
        <end position="113"/>
    </location>
</feature>
<evidence type="ECO:0000256" key="2">
    <source>
        <dbReference type="SAM" id="Phobius"/>
    </source>
</evidence>
<name>A0A7C4JMP8_STAMA</name>
<protein>
    <submittedName>
        <fullName evidence="3">Uncharacterized protein</fullName>
    </submittedName>
</protein>
<keyword evidence="2" id="KW-0472">Membrane</keyword>
<dbReference type="AlphaFoldDB" id="A0A7C4JMP8"/>